<organism evidence="2 3">
    <name type="scientific">Pterulicium gracile</name>
    <dbReference type="NCBI Taxonomy" id="1884261"/>
    <lineage>
        <taxon>Eukaryota</taxon>
        <taxon>Fungi</taxon>
        <taxon>Dikarya</taxon>
        <taxon>Basidiomycota</taxon>
        <taxon>Agaricomycotina</taxon>
        <taxon>Agaricomycetes</taxon>
        <taxon>Agaricomycetidae</taxon>
        <taxon>Agaricales</taxon>
        <taxon>Pleurotineae</taxon>
        <taxon>Pterulaceae</taxon>
        <taxon>Pterulicium</taxon>
    </lineage>
</organism>
<dbReference type="AlphaFoldDB" id="A0A5C3Q551"/>
<evidence type="ECO:0000313" key="3">
    <source>
        <dbReference type="Proteomes" id="UP000305067"/>
    </source>
</evidence>
<keyword evidence="3" id="KW-1185">Reference proteome</keyword>
<name>A0A5C3Q551_9AGAR</name>
<evidence type="ECO:0000313" key="2">
    <source>
        <dbReference type="EMBL" id="TFK97234.1"/>
    </source>
</evidence>
<protein>
    <submittedName>
        <fullName evidence="2">Uncharacterized protein</fullName>
    </submittedName>
</protein>
<proteinExistence type="predicted"/>
<gene>
    <name evidence="2" type="ORF">BDV98DRAFT_268545</name>
</gene>
<evidence type="ECO:0000256" key="1">
    <source>
        <dbReference type="SAM" id="MobiDB-lite"/>
    </source>
</evidence>
<accession>A0A5C3Q551</accession>
<feature type="region of interest" description="Disordered" evidence="1">
    <location>
        <begin position="110"/>
        <end position="129"/>
    </location>
</feature>
<reference evidence="2 3" key="1">
    <citation type="journal article" date="2019" name="Nat. Ecol. Evol.">
        <title>Megaphylogeny resolves global patterns of mushroom evolution.</title>
        <authorList>
            <person name="Varga T."/>
            <person name="Krizsan K."/>
            <person name="Foldi C."/>
            <person name="Dima B."/>
            <person name="Sanchez-Garcia M."/>
            <person name="Sanchez-Ramirez S."/>
            <person name="Szollosi G.J."/>
            <person name="Szarkandi J.G."/>
            <person name="Papp V."/>
            <person name="Albert L."/>
            <person name="Andreopoulos W."/>
            <person name="Angelini C."/>
            <person name="Antonin V."/>
            <person name="Barry K.W."/>
            <person name="Bougher N.L."/>
            <person name="Buchanan P."/>
            <person name="Buyck B."/>
            <person name="Bense V."/>
            <person name="Catcheside P."/>
            <person name="Chovatia M."/>
            <person name="Cooper J."/>
            <person name="Damon W."/>
            <person name="Desjardin D."/>
            <person name="Finy P."/>
            <person name="Geml J."/>
            <person name="Haridas S."/>
            <person name="Hughes K."/>
            <person name="Justo A."/>
            <person name="Karasinski D."/>
            <person name="Kautmanova I."/>
            <person name="Kiss B."/>
            <person name="Kocsube S."/>
            <person name="Kotiranta H."/>
            <person name="LaButti K.M."/>
            <person name="Lechner B.E."/>
            <person name="Liimatainen K."/>
            <person name="Lipzen A."/>
            <person name="Lukacs Z."/>
            <person name="Mihaltcheva S."/>
            <person name="Morgado L.N."/>
            <person name="Niskanen T."/>
            <person name="Noordeloos M.E."/>
            <person name="Ohm R.A."/>
            <person name="Ortiz-Santana B."/>
            <person name="Ovrebo C."/>
            <person name="Racz N."/>
            <person name="Riley R."/>
            <person name="Savchenko A."/>
            <person name="Shiryaev A."/>
            <person name="Soop K."/>
            <person name="Spirin V."/>
            <person name="Szebenyi C."/>
            <person name="Tomsovsky M."/>
            <person name="Tulloss R.E."/>
            <person name="Uehling J."/>
            <person name="Grigoriev I.V."/>
            <person name="Vagvolgyi C."/>
            <person name="Papp T."/>
            <person name="Martin F.M."/>
            <person name="Miettinen O."/>
            <person name="Hibbett D.S."/>
            <person name="Nagy L.G."/>
        </authorList>
    </citation>
    <scope>NUCLEOTIDE SEQUENCE [LARGE SCALE GENOMIC DNA]</scope>
    <source>
        <strain evidence="2 3">CBS 309.79</strain>
    </source>
</reference>
<dbReference type="Proteomes" id="UP000305067">
    <property type="component" value="Unassembled WGS sequence"/>
</dbReference>
<dbReference type="EMBL" id="ML178849">
    <property type="protein sequence ID" value="TFK97234.1"/>
    <property type="molecule type" value="Genomic_DNA"/>
</dbReference>
<sequence>MYRAYPASNIPAGYPLRTLQHSEFEPEAQPYGPTPHNNDADVDQTFIASHGDPGAHSYYQSQRHTQAFQRTSLEHTTHIRHDSNMQGTNAGTVYSGHTQAGLSEQVHSEAGNHHANSTLHNNTTRGPEGNPLPMISWWTTGGFEGRQVPAPPHPEAHWAAYLQWIGYYLITRRRRKGCGLVDRFLMRRWQ</sequence>
<feature type="compositionally biased region" description="Polar residues" evidence="1">
    <location>
        <begin position="114"/>
        <end position="125"/>
    </location>
</feature>